<dbReference type="InParanoid" id="H2AW54"/>
<accession>H2AW54</accession>
<evidence type="ECO:0000256" key="2">
    <source>
        <dbReference type="ARBA" id="ARBA00022525"/>
    </source>
</evidence>
<dbReference type="KEGG" id="kaf:KAFR_0F00110"/>
<dbReference type="GeneID" id="13884072"/>
<dbReference type="RefSeq" id="XP_003957739.1">
    <property type="nucleotide sequence ID" value="XM_003957690.1"/>
</dbReference>
<proteinExistence type="predicted"/>
<evidence type="ECO:0000313" key="7">
    <source>
        <dbReference type="Proteomes" id="UP000005220"/>
    </source>
</evidence>
<dbReference type="Proteomes" id="UP000005220">
    <property type="component" value="Chromosome 6"/>
</dbReference>
<reference evidence="6 7" key="1">
    <citation type="journal article" date="2011" name="Proc. Natl. Acad. Sci. U.S.A.">
        <title>Evolutionary erosion of yeast sex chromosomes by mating-type switching accidents.</title>
        <authorList>
            <person name="Gordon J.L."/>
            <person name="Armisen D."/>
            <person name="Proux-Wera E."/>
            <person name="Oheigeartaigh S.S."/>
            <person name="Byrne K.P."/>
            <person name="Wolfe K.H."/>
        </authorList>
    </citation>
    <scope>NUCLEOTIDE SEQUENCE [LARGE SCALE GENOMIC DNA]</scope>
    <source>
        <strain evidence="7">ATCC 22294 / BCRC 22015 / CBS 2517 / CECT 1963 / NBRC 1671 / NRRL Y-8276</strain>
    </source>
</reference>
<evidence type="ECO:0000259" key="5">
    <source>
        <dbReference type="Pfam" id="PF11765"/>
    </source>
</evidence>
<sequence>MCETNSAHVGMTIDFHSDFHNYGDCIIDDTKATTSGALTFFSDTWENYGNLWFSGKLTPIRPSTPLKISSKDIDNSGLISVTQSSSGGDATFYFGSSSSSSLKNSGTICANNVTVYPENTIQGNGCITLNSKATLHLADIKSHSLANQVIYMSSSTAKIYVTHQAATASLTVRGFGGGNTIGLSTGITSYTYSTSTGILQLKSTPLLSSTFTINIDTGTGYDMNHFSTSSSDTLLGKK</sequence>
<keyword evidence="4" id="KW-0325">Glycoprotein</keyword>
<gene>
    <name evidence="6" type="primary">KAFR0F00110</name>
    <name evidence="6" type="ORF">KAFR_0F00110</name>
</gene>
<dbReference type="EMBL" id="HE650826">
    <property type="protein sequence ID" value="CCF58604.1"/>
    <property type="molecule type" value="Genomic_DNA"/>
</dbReference>
<dbReference type="Pfam" id="PF11765">
    <property type="entry name" value="Hyphal_reg_CWP"/>
    <property type="match status" value="1"/>
</dbReference>
<keyword evidence="2" id="KW-0964">Secreted</keyword>
<feature type="domain" description="Hyphally-regulated cell wall protein N-terminal" evidence="5">
    <location>
        <begin position="6"/>
        <end position="232"/>
    </location>
</feature>
<protein>
    <recommendedName>
        <fullName evidence="5">Hyphally-regulated cell wall protein N-terminal domain-containing protein</fullName>
    </recommendedName>
</protein>
<evidence type="ECO:0000313" key="6">
    <source>
        <dbReference type="EMBL" id="CCF58604.1"/>
    </source>
</evidence>
<evidence type="ECO:0000256" key="3">
    <source>
        <dbReference type="ARBA" id="ARBA00022729"/>
    </source>
</evidence>
<evidence type="ECO:0000256" key="1">
    <source>
        <dbReference type="ARBA" id="ARBA00004613"/>
    </source>
</evidence>
<keyword evidence="7" id="KW-1185">Reference proteome</keyword>
<dbReference type="GO" id="GO:0009277">
    <property type="term" value="C:fungal-type cell wall"/>
    <property type="evidence" value="ECO:0007669"/>
    <property type="project" value="UniProtKB-ARBA"/>
</dbReference>
<evidence type="ECO:0000256" key="4">
    <source>
        <dbReference type="ARBA" id="ARBA00023180"/>
    </source>
</evidence>
<comment type="subcellular location">
    <subcellularLocation>
        <location evidence="1">Secreted</location>
    </subcellularLocation>
</comment>
<dbReference type="InterPro" id="IPR021031">
    <property type="entry name" value="Hyphal-reg_cell_wall_N"/>
</dbReference>
<dbReference type="HOGENOM" id="CLU_1165978_0_0_1"/>
<keyword evidence="3" id="KW-0732">Signal</keyword>
<dbReference type="GO" id="GO:0005576">
    <property type="term" value="C:extracellular region"/>
    <property type="evidence" value="ECO:0007669"/>
    <property type="project" value="UniProtKB-SubCell"/>
</dbReference>
<name>H2AW54_KAZAF</name>
<organism evidence="6 7">
    <name type="scientific">Kazachstania africana (strain ATCC 22294 / BCRC 22015 / CBS 2517 / CECT 1963 / NBRC 1671 / NRRL Y-8276)</name>
    <name type="common">Yeast</name>
    <name type="synonym">Kluyveromyces africanus</name>
    <dbReference type="NCBI Taxonomy" id="1071382"/>
    <lineage>
        <taxon>Eukaryota</taxon>
        <taxon>Fungi</taxon>
        <taxon>Dikarya</taxon>
        <taxon>Ascomycota</taxon>
        <taxon>Saccharomycotina</taxon>
        <taxon>Saccharomycetes</taxon>
        <taxon>Saccharomycetales</taxon>
        <taxon>Saccharomycetaceae</taxon>
        <taxon>Kazachstania</taxon>
    </lineage>
</organism>
<dbReference type="AlphaFoldDB" id="H2AW54"/>